<accession>G7VEW1</accession>
<dbReference type="BioCyc" id="PSP1104324:GJSN-2687-MONOMER"/>
<evidence type="ECO:0000313" key="2">
    <source>
        <dbReference type="Proteomes" id="UP000005867"/>
    </source>
</evidence>
<name>G7VEW1_9CREN</name>
<dbReference type="Proteomes" id="UP000005867">
    <property type="component" value="Chromosome"/>
</dbReference>
<evidence type="ECO:0000313" key="1">
    <source>
        <dbReference type="EMBL" id="AET34126.1"/>
    </source>
</evidence>
<proteinExistence type="predicted"/>
<dbReference type="OrthoDB" id="29073at2157"/>
<dbReference type="EMBL" id="CP003098">
    <property type="protein sequence ID" value="AET34126.1"/>
    <property type="molecule type" value="Genomic_DNA"/>
</dbReference>
<dbReference type="AlphaFoldDB" id="G7VEW1"/>
<keyword evidence="2" id="KW-1185">Reference proteome</keyword>
<gene>
    <name evidence="1" type="ORF">P186_2749</name>
</gene>
<dbReference type="HOGENOM" id="CLU_185779_0_0_2"/>
<reference evidence="1 2" key="1">
    <citation type="journal article" date="2012" name="J. Bacteriol.">
        <title>Complete genome sequence of strain 1860, a crenarchaeon of the genus pyrobaculum able to grow with various electron acceptors.</title>
        <authorList>
            <person name="Mardanov A.V."/>
            <person name="Gumerov V.M."/>
            <person name="Slobodkina G.B."/>
            <person name="Beletsky A.V."/>
            <person name="Bonch-Osmolovskaya E.A."/>
            <person name="Ravin N.V."/>
            <person name="Skryabin K.G."/>
        </authorList>
    </citation>
    <scope>NUCLEOTIDE SEQUENCE [LARGE SCALE GENOMIC DNA]</scope>
    <source>
        <strain evidence="1 2">1860</strain>
    </source>
</reference>
<sequence length="93" mass="10825">MKTLRESSLKLLKNRRKRVLKSGEVRYSEVDETELKIFLTAVGVRCDMCNTRLTYQNLGYLRVGDGVELALCEKCLIDYVEYLEEMRRAVATE</sequence>
<dbReference type="KEGG" id="pyr:P186_2749"/>
<dbReference type="STRING" id="1104324.P186_2749"/>
<dbReference type="eggNOG" id="arCOG07747">
    <property type="taxonomic scope" value="Archaea"/>
</dbReference>
<organism evidence="1 2">
    <name type="scientific">Pyrobaculum ferrireducens</name>
    <dbReference type="NCBI Taxonomy" id="1104324"/>
    <lineage>
        <taxon>Archaea</taxon>
        <taxon>Thermoproteota</taxon>
        <taxon>Thermoprotei</taxon>
        <taxon>Thermoproteales</taxon>
        <taxon>Thermoproteaceae</taxon>
        <taxon>Pyrobaculum</taxon>
    </lineage>
</organism>
<protein>
    <submittedName>
        <fullName evidence="1">Uncharacterized protein</fullName>
    </submittedName>
</protein>